<dbReference type="AlphaFoldDB" id="A0A7U9KNI1"/>
<name>A0A7U9KNI1_9ACTN</name>
<sequence>MLPEHRHSCSLALTGKAPFARYHRALAVGWPIATGVIEGASRHLVGDRLDITGARWGIAGAEAILEFRTLTRPGRP</sequence>
<dbReference type="Proteomes" id="UP000287830">
    <property type="component" value="Unassembled WGS sequence"/>
</dbReference>
<comment type="caution">
    <text evidence="1">The sequence shown here is derived from an EMBL/GenBank/DDBJ whole genome shotgun (WGS) entry which is preliminary data.</text>
</comment>
<accession>A0A7U9KNI1</accession>
<evidence type="ECO:0000313" key="2">
    <source>
        <dbReference type="Proteomes" id="UP000287830"/>
    </source>
</evidence>
<protein>
    <submittedName>
        <fullName evidence="1">Uncharacterized protein</fullName>
    </submittedName>
</protein>
<evidence type="ECO:0000313" key="1">
    <source>
        <dbReference type="EMBL" id="GCD32509.1"/>
    </source>
</evidence>
<proteinExistence type="predicted"/>
<reference evidence="1 2" key="1">
    <citation type="submission" date="2018-11" db="EMBL/GenBank/DDBJ databases">
        <title>Whole genome sequence of Streptomyces chrestomyceticus NBRC 13444(T).</title>
        <authorList>
            <person name="Komaki H."/>
            <person name="Tamura T."/>
        </authorList>
    </citation>
    <scope>NUCLEOTIDE SEQUENCE [LARGE SCALE GENOMIC DNA]</scope>
    <source>
        <strain evidence="1 2">NBRC 13444</strain>
    </source>
</reference>
<dbReference type="OrthoDB" id="3450944at2"/>
<dbReference type="EMBL" id="BHZC01000001">
    <property type="protein sequence ID" value="GCD32509.1"/>
    <property type="molecule type" value="Genomic_DNA"/>
</dbReference>
<organism evidence="1 2">
    <name type="scientific">Streptomyces chrestomyceticus JCM 4735</name>
    <dbReference type="NCBI Taxonomy" id="1306181"/>
    <lineage>
        <taxon>Bacteria</taxon>
        <taxon>Bacillati</taxon>
        <taxon>Actinomycetota</taxon>
        <taxon>Actinomycetes</taxon>
        <taxon>Kitasatosporales</taxon>
        <taxon>Streptomycetaceae</taxon>
        <taxon>Streptomyces</taxon>
    </lineage>
</organism>
<gene>
    <name evidence="1" type="ORF">OEIGOIKO_00223</name>
</gene>